<evidence type="ECO:0000259" key="1">
    <source>
        <dbReference type="Pfam" id="PF14521"/>
    </source>
</evidence>
<dbReference type="InterPro" id="IPR024079">
    <property type="entry name" value="MetalloPept_cat_dom_sf"/>
</dbReference>
<proteinExistence type="predicted"/>
<dbReference type="AlphaFoldDB" id="A0A8H2XFG6"/>
<feature type="domain" description="Lysine-specific metallo-endopeptidase" evidence="1">
    <location>
        <begin position="19"/>
        <end position="153"/>
    </location>
</feature>
<accession>A0A8H2XFG6</accession>
<dbReference type="GO" id="GO:0004222">
    <property type="term" value="F:metalloendopeptidase activity"/>
    <property type="evidence" value="ECO:0007669"/>
    <property type="project" value="InterPro"/>
</dbReference>
<dbReference type="Proteomes" id="UP000663831">
    <property type="component" value="Unassembled WGS sequence"/>
</dbReference>
<organism evidence="2 3">
    <name type="scientific">Rhizoctonia solani</name>
    <dbReference type="NCBI Taxonomy" id="456999"/>
    <lineage>
        <taxon>Eukaryota</taxon>
        <taxon>Fungi</taxon>
        <taxon>Dikarya</taxon>
        <taxon>Basidiomycota</taxon>
        <taxon>Agaricomycotina</taxon>
        <taxon>Agaricomycetes</taxon>
        <taxon>Cantharellales</taxon>
        <taxon>Ceratobasidiaceae</taxon>
        <taxon>Rhizoctonia</taxon>
    </lineage>
</organism>
<sequence length="154" mass="17678">ITKELALLAYTELFELHSEEPKSNYQKWFGTAEQSHLTTVRAQFAKIIQQTTSLQTTRFTYACRLCDFKTGSGQEWMIAYINAALYEKINLCAQFWTQPSYNTGSQAGTLIRAFLQFTEHGRTPDFYITPAEVITLAHQNPERAISNAESYKYL</sequence>
<dbReference type="Gene3D" id="3.40.390.10">
    <property type="entry name" value="Collagenase (Catalytic Domain)"/>
    <property type="match status" value="1"/>
</dbReference>
<comment type="caution">
    <text evidence="2">The sequence shown here is derived from an EMBL/GenBank/DDBJ whole genome shotgun (WGS) entry which is preliminary data.</text>
</comment>
<gene>
    <name evidence="2" type="ORF">RDB_LOCUS37909</name>
</gene>
<dbReference type="SUPFAM" id="SSF55486">
    <property type="entry name" value="Metalloproteases ('zincins'), catalytic domain"/>
    <property type="match status" value="1"/>
</dbReference>
<feature type="non-terminal residue" evidence="2">
    <location>
        <position position="154"/>
    </location>
</feature>
<name>A0A8H2XFG6_9AGAM</name>
<evidence type="ECO:0000313" key="3">
    <source>
        <dbReference type="Proteomes" id="UP000663831"/>
    </source>
</evidence>
<dbReference type="EMBL" id="CAJMWV010001072">
    <property type="protein sequence ID" value="CAE6425886.1"/>
    <property type="molecule type" value="Genomic_DNA"/>
</dbReference>
<reference evidence="2" key="1">
    <citation type="submission" date="2021-01" db="EMBL/GenBank/DDBJ databases">
        <authorList>
            <person name="Kaushik A."/>
        </authorList>
    </citation>
    <scope>NUCLEOTIDE SEQUENCE</scope>
    <source>
        <strain evidence="2">AG3-1AP</strain>
    </source>
</reference>
<protein>
    <recommendedName>
        <fullName evidence="1">Lysine-specific metallo-endopeptidase domain-containing protein</fullName>
    </recommendedName>
</protein>
<dbReference type="InterPro" id="IPR029463">
    <property type="entry name" value="Lys_MEP"/>
</dbReference>
<evidence type="ECO:0000313" key="2">
    <source>
        <dbReference type="EMBL" id="CAE6425886.1"/>
    </source>
</evidence>
<dbReference type="Pfam" id="PF14521">
    <property type="entry name" value="Aspzincin_M35"/>
    <property type="match status" value="1"/>
</dbReference>